<protein>
    <submittedName>
        <fullName evidence="3">SH3_10 domain-containing protein</fullName>
    </submittedName>
</protein>
<sequence length="1475" mass="169802">MPELQTIDDALVGKIQHDVLSSSIQKERIQNERRLCDLYSNPFCTNNEDNTIQEGMMERTKMLKEHIEGNIEILDYLQGISGLERDFSKLADRVINTAITLSARDNVAHPERIYDQETGANVDRCWKYISQLSEAIQFHITKSHEYHKFHHEIWAARMEIQQVLSSYSLIQEKLGSLSLLTDEALETVRTMIETQLSIYTRLSLKTKEFLAKSSIMRSIFLRNSLTQGKHSAYLLASLRLPSGQSVHRGESVKVWGNNQFLSKLHSEWNAEVSNGEQINNAPSICFWLTSPEHSPISDKSNQLESCENEENFETLGEVSSTKNVCKRFHKDLYSSWKIAINLFAKILMPTCTSYIKKLENIDQPIIVEDSQEFNDFLNSLQTLLEYGNEPELETLKGLSHRSYKTKDTVIHVKKENIHQLTETVKTWKIFLQKFNEAVANTSDNEVNDQSLTTLKNEDSYLKFSPSVYKVTNKHKTMYPNEINRKYNEKQLITCFTENIPKTFTLNKNTTVYDHRTHEASHMKNSLKCHSDQMLENPSHFDKHTKELMTQIDSPFYSAVVYCTNCSEFHEINLLSPFICKPEVSTSNMNSSSEVSDISENRLKAAHSMPSLSIETKDSNVVDDRVSTYRNKKCSAMKKISRSKGRKKCRPYSLNASLTETTASSGFDSPSESSVSTKEKTSSSQMHGEVYSESHRSRPSKRSFLWWYKRSKRTLKDESHAPESPNTEPGPPGRRSPLNITPSESIREFSYRSSTQFSDLNEDQGNFDESTNSAVRSYSWIQQGTPWGYAPPTDSKWWPAIQMTPVNDREKNKFMNVYSDRIKMKSRKHVKRYSFENGVNHNALSEGQMYNTIDSGIQTDMEMYISRQLDTILLDAESNNQRNLINPETMCQYCYKNINKIYSKDSSVQCNFINDTILEQKSYHPSHTLSSKKEEKTDRVTHRRSKSSGVRVWDICCQVGIVQQNRGTEPIRSEDIQSIISATSGQVNDCNDGSRMYAKYDRRSKSFETHSRNLSQMTNASTTRISPPLKFSVSCQIGPSLTVNNTVTRHMTDLSYESREHTKKYSSQLCDASSFATYLPIMMGKKLQVNMPPAVNSKDTSTQIQTVEKPMILANVSSIKEVVKSWLIESESSFISSEKMKKTEHNRNMLNNLTKTTDCYGLILVNETSTQIGSANGIEKLPNFYHNQKDNSIQTNLPYIYVTETNIVPNWTSDSNEMNKHFIPESKPTDKLQTQSIQIKTFNYSESPGESSSKMLINQPYQNKLNNQHTPTTNNSQNILPKNIQLEQTSTMLQQGRKGSMNDKITVKRLKKVNKNQNELYIRHGPINRKIISTCGDLIMNIELHNANCKKHSIRDFNYLPISERLYNYKWLSLLPSSSLSRSSSSSYDEYDDLCKQCRLKYYKAFHMNMEMIPNHGYNNNNNKSNRLTYHRSHHHHHHNTIKFHRSIIKRSLSADDSKVNTYRKRIDSSRYHENI</sequence>
<name>A0A3Q0KKS5_SCHMA</name>
<dbReference type="STRING" id="6183.A0A3Q0KKS5"/>
<feature type="region of interest" description="Disordered" evidence="1">
    <location>
        <begin position="715"/>
        <end position="740"/>
    </location>
</feature>
<evidence type="ECO:0000256" key="1">
    <source>
        <dbReference type="SAM" id="MobiDB-lite"/>
    </source>
</evidence>
<keyword evidence="2" id="KW-1185">Reference proteome</keyword>
<feature type="compositionally biased region" description="Basic and acidic residues" evidence="1">
    <location>
        <begin position="930"/>
        <end position="939"/>
    </location>
</feature>
<organism evidence="2 3">
    <name type="scientific">Schistosoma mansoni</name>
    <name type="common">Blood fluke</name>
    <dbReference type="NCBI Taxonomy" id="6183"/>
    <lineage>
        <taxon>Eukaryota</taxon>
        <taxon>Metazoa</taxon>
        <taxon>Spiralia</taxon>
        <taxon>Lophotrochozoa</taxon>
        <taxon>Platyhelminthes</taxon>
        <taxon>Trematoda</taxon>
        <taxon>Digenea</taxon>
        <taxon>Strigeidida</taxon>
        <taxon>Schistosomatoidea</taxon>
        <taxon>Schistosomatidae</taxon>
        <taxon>Schistosoma</taxon>
    </lineage>
</organism>
<reference evidence="2" key="1">
    <citation type="journal article" date="2012" name="PLoS Negl. Trop. Dis.">
        <title>A systematically improved high quality genome and transcriptome of the human blood fluke Schistosoma mansoni.</title>
        <authorList>
            <person name="Protasio A.V."/>
            <person name="Tsai I.J."/>
            <person name="Babbage A."/>
            <person name="Nichol S."/>
            <person name="Hunt M."/>
            <person name="Aslett M.A."/>
            <person name="De Silva N."/>
            <person name="Velarde G.S."/>
            <person name="Anderson T.J."/>
            <person name="Clark R.C."/>
            <person name="Davidson C."/>
            <person name="Dillon G.P."/>
            <person name="Holroyd N.E."/>
            <person name="LoVerde P.T."/>
            <person name="Lloyd C."/>
            <person name="McQuillan J."/>
            <person name="Oliveira G."/>
            <person name="Otto T.D."/>
            <person name="Parker-Manuel S.J."/>
            <person name="Quail M.A."/>
            <person name="Wilson R.A."/>
            <person name="Zerlotini A."/>
            <person name="Dunne D.W."/>
            <person name="Berriman M."/>
        </authorList>
    </citation>
    <scope>NUCLEOTIDE SEQUENCE [LARGE SCALE GENOMIC DNA]</scope>
    <source>
        <strain evidence="2">Puerto Rican</strain>
    </source>
</reference>
<dbReference type="InParanoid" id="A0A3Q0KKS5"/>
<evidence type="ECO:0000313" key="3">
    <source>
        <dbReference type="WBParaSite" id="Smp_124760.1"/>
    </source>
</evidence>
<accession>A0A3Q0KKS5</accession>
<reference evidence="3" key="2">
    <citation type="submission" date="2018-12" db="UniProtKB">
        <authorList>
            <consortium name="WormBaseParasite"/>
        </authorList>
    </citation>
    <scope>IDENTIFICATION</scope>
    <source>
        <strain evidence="3">Puerto Rican</strain>
    </source>
</reference>
<dbReference type="WBParaSite" id="Smp_124760.1">
    <property type="protein sequence ID" value="Smp_124760.1"/>
    <property type="gene ID" value="Smp_124760"/>
</dbReference>
<evidence type="ECO:0000313" key="2">
    <source>
        <dbReference type="Proteomes" id="UP000008854"/>
    </source>
</evidence>
<feature type="region of interest" description="Disordered" evidence="1">
    <location>
        <begin position="923"/>
        <end position="944"/>
    </location>
</feature>
<dbReference type="Proteomes" id="UP000008854">
    <property type="component" value="Unassembled WGS sequence"/>
</dbReference>
<feature type="region of interest" description="Disordered" evidence="1">
    <location>
        <begin position="660"/>
        <end position="695"/>
    </location>
</feature>
<dbReference type="AlphaFoldDB" id="A0A3Q0KKS5"/>
<proteinExistence type="predicted"/>